<sequence>MTFPTDNGRDCSRAWEAMPWVLLDSAPQEQNEELMAHLSTCESCRAEFAQQDRLRRAVSLPSDIPLDANVGLKRLLARLDAPQEEPVRARQGGWFTRALVAAVLLQAVGLGALGIRLWSEEANPAYRTLSQTAAPVAAGAIHVVPDTNMKVADWDAVLRNLHLQVVGGPNDVGAYTVVATDPASTPEQTLRQLRGTHGIRFAEPVAGTP</sequence>
<dbReference type="RefSeq" id="WP_132141839.1">
    <property type="nucleotide sequence ID" value="NZ_SMCS01000001.1"/>
</dbReference>
<evidence type="ECO:0000313" key="2">
    <source>
        <dbReference type="EMBL" id="TCV97826.1"/>
    </source>
</evidence>
<keyword evidence="3" id="KW-1185">Reference proteome</keyword>
<dbReference type="InterPro" id="IPR027383">
    <property type="entry name" value="Znf_put"/>
</dbReference>
<proteinExistence type="predicted"/>
<feature type="domain" description="Putative zinc-finger" evidence="1">
    <location>
        <begin position="11"/>
        <end position="45"/>
    </location>
</feature>
<dbReference type="Proteomes" id="UP000295645">
    <property type="component" value="Unassembled WGS sequence"/>
</dbReference>
<protein>
    <submittedName>
        <fullName evidence="2">Putative zinc finger protein</fullName>
    </submittedName>
</protein>
<name>A0A4R3YYW4_9GAMM</name>
<accession>A0A4R3YYW4</accession>
<dbReference type="OrthoDB" id="5958009at2"/>
<evidence type="ECO:0000313" key="3">
    <source>
        <dbReference type="Proteomes" id="UP000295645"/>
    </source>
</evidence>
<dbReference type="Gene3D" id="1.10.10.1320">
    <property type="entry name" value="Anti-sigma factor, zinc-finger domain"/>
    <property type="match status" value="1"/>
</dbReference>
<reference evidence="2 3" key="1">
    <citation type="submission" date="2019-03" db="EMBL/GenBank/DDBJ databases">
        <title>Above-ground endophytic microbial communities from plants in different locations in the United States.</title>
        <authorList>
            <person name="Frank C."/>
        </authorList>
    </citation>
    <scope>NUCLEOTIDE SEQUENCE [LARGE SCALE GENOMIC DNA]</scope>
    <source>
        <strain evidence="2 3">LP_13_YM</strain>
    </source>
</reference>
<dbReference type="EMBL" id="SMCS01000001">
    <property type="protein sequence ID" value="TCV97826.1"/>
    <property type="molecule type" value="Genomic_DNA"/>
</dbReference>
<gene>
    <name evidence="2" type="ORF">EC912_101843</name>
</gene>
<comment type="caution">
    <text evidence="2">The sequence shown here is derived from an EMBL/GenBank/DDBJ whole genome shotgun (WGS) entry which is preliminary data.</text>
</comment>
<dbReference type="AlphaFoldDB" id="A0A4R3YYW4"/>
<evidence type="ECO:0000259" key="1">
    <source>
        <dbReference type="Pfam" id="PF13490"/>
    </source>
</evidence>
<dbReference type="Pfam" id="PF13490">
    <property type="entry name" value="zf-HC2"/>
    <property type="match status" value="1"/>
</dbReference>
<dbReference type="InterPro" id="IPR041916">
    <property type="entry name" value="Anti_sigma_zinc_sf"/>
</dbReference>
<organism evidence="2 3">
    <name type="scientific">Luteibacter rhizovicinus</name>
    <dbReference type="NCBI Taxonomy" id="242606"/>
    <lineage>
        <taxon>Bacteria</taxon>
        <taxon>Pseudomonadati</taxon>
        <taxon>Pseudomonadota</taxon>
        <taxon>Gammaproteobacteria</taxon>
        <taxon>Lysobacterales</taxon>
        <taxon>Rhodanobacteraceae</taxon>
        <taxon>Luteibacter</taxon>
    </lineage>
</organism>